<evidence type="ECO:0000313" key="1">
    <source>
        <dbReference type="EMBL" id="MCW4453119.1"/>
    </source>
</evidence>
<proteinExistence type="predicted"/>
<evidence type="ECO:0008006" key="3">
    <source>
        <dbReference type="Google" id="ProtNLM"/>
    </source>
</evidence>
<name>A0ABT3JQY3_9FLAO</name>
<keyword evidence="2" id="KW-1185">Reference proteome</keyword>
<protein>
    <recommendedName>
        <fullName evidence="3">Catalase</fullName>
    </recommendedName>
</protein>
<evidence type="ECO:0000313" key="2">
    <source>
        <dbReference type="Proteomes" id="UP001209107"/>
    </source>
</evidence>
<dbReference type="Gene3D" id="2.40.180.10">
    <property type="entry name" value="Catalase core domain"/>
    <property type="match status" value="1"/>
</dbReference>
<gene>
    <name evidence="1" type="ORF">OK344_12990</name>
</gene>
<dbReference type="SUPFAM" id="SSF56634">
    <property type="entry name" value="Heme-dependent catalase-like"/>
    <property type="match status" value="1"/>
</dbReference>
<dbReference type="Proteomes" id="UP001209107">
    <property type="component" value="Unassembled WGS sequence"/>
</dbReference>
<sequence>MYLTYSPKYDHLTAEEEQLLNEDVELIEKAVSVSHKLNEKRISTRNAHAKSFGFVRGDFIPVVNEVADFSEFLKGHNLGVIIRYSHPNAFVSEGSGEYPLYGCAVKIYNKNIPVSAKFPLVNLPVFVTNSVSKFLKLHIKANRFIISRGTPFSLSFLKIPGLIKAGLSLFFDKEILPILNNVMKVLDIEKQWISSYDFHSVGCFRLGERMVKIRLKPSPGKKAQKGEEVDQAKTLRNYFLNSELLLDFQVQLAVDEKKTPVNNLLKDWKEKHSEFITVGKIRLPKQNISDYETISYENLSFNPFENPEELQPVGRMQKIRQKIYNQSVATRQFLNQAK</sequence>
<reference evidence="1 2" key="1">
    <citation type="submission" date="2022-10" db="EMBL/GenBank/DDBJ databases">
        <title>Kaistella sp. BT-6-1-3.</title>
        <authorList>
            <person name="Ai J."/>
            <person name="Deng Z."/>
        </authorList>
    </citation>
    <scope>NUCLEOTIDE SEQUENCE [LARGE SCALE GENOMIC DNA]</scope>
    <source>
        <strain evidence="1 2">BT6-1-3</strain>
    </source>
</reference>
<dbReference type="InterPro" id="IPR020835">
    <property type="entry name" value="Catalase_sf"/>
</dbReference>
<dbReference type="RefSeq" id="WP_265145169.1">
    <property type="nucleotide sequence ID" value="NZ_JAPCHZ010000007.1"/>
</dbReference>
<accession>A0ABT3JQY3</accession>
<organism evidence="1 2">
    <name type="scientific">Kaistella yananensis</name>
    <dbReference type="NCBI Taxonomy" id="2989820"/>
    <lineage>
        <taxon>Bacteria</taxon>
        <taxon>Pseudomonadati</taxon>
        <taxon>Bacteroidota</taxon>
        <taxon>Flavobacteriia</taxon>
        <taxon>Flavobacteriales</taxon>
        <taxon>Weeksellaceae</taxon>
        <taxon>Chryseobacterium group</taxon>
        <taxon>Kaistella</taxon>
    </lineage>
</organism>
<comment type="caution">
    <text evidence="1">The sequence shown here is derived from an EMBL/GenBank/DDBJ whole genome shotgun (WGS) entry which is preliminary data.</text>
</comment>
<dbReference type="EMBL" id="JAPCHZ010000007">
    <property type="protein sequence ID" value="MCW4453119.1"/>
    <property type="molecule type" value="Genomic_DNA"/>
</dbReference>